<dbReference type="Gene3D" id="2.60.40.1930">
    <property type="match status" value="3"/>
</dbReference>
<dbReference type="InterPro" id="IPR047565">
    <property type="entry name" value="Alpha-macroglob_thiol-ester_cl"/>
</dbReference>
<dbReference type="SMART" id="SM01359">
    <property type="entry name" value="A2M_N_2"/>
    <property type="match status" value="1"/>
</dbReference>
<dbReference type="SMART" id="SM00643">
    <property type="entry name" value="C345C"/>
    <property type="match status" value="1"/>
</dbReference>
<keyword evidence="3" id="KW-0882">Thioester bond</keyword>
<dbReference type="InterPro" id="IPR008930">
    <property type="entry name" value="Terpenoid_cyclase/PrenylTrfase"/>
</dbReference>
<reference evidence="7" key="1">
    <citation type="journal article" date="1999" name="J. Immunol.">
        <title>Opsonic complement component C3 in the solitary ascidian, Halocynthia roretzi.</title>
        <authorList>
            <person name="Nonaka M."/>
            <person name="Azumi K."/>
            <person name="Ji X."/>
            <person name="Namikawa-Yamada C."/>
            <person name="Sasaki M."/>
            <person name="Saiga H."/>
            <person name="Dodds A.W."/>
            <person name="Sekine H."/>
            <person name="Homma M.K."/>
            <person name="Matsushita M."/>
            <person name="Endo Y."/>
            <person name="Fujita T."/>
        </authorList>
    </citation>
    <scope>NUCLEOTIDE SEQUENCE</scope>
    <source>
        <tissue evidence="7">Hepatopancreas</tissue>
    </source>
</reference>
<gene>
    <name evidence="7" type="primary">AsC3</name>
</gene>
<keyword evidence="2" id="KW-0964">Secreted</keyword>
<dbReference type="Gene3D" id="1.50.10.20">
    <property type="match status" value="1"/>
</dbReference>
<dbReference type="PROSITE" id="PS50189">
    <property type="entry name" value="NTR"/>
    <property type="match status" value="1"/>
</dbReference>
<protein>
    <submittedName>
        <fullName evidence="7">C3</fullName>
    </submittedName>
</protein>
<dbReference type="InterPro" id="IPR011626">
    <property type="entry name" value="Alpha-macroglobulin_TED"/>
</dbReference>
<evidence type="ECO:0000256" key="1">
    <source>
        <dbReference type="ARBA" id="ARBA00004613"/>
    </source>
</evidence>
<dbReference type="Gene3D" id="2.60.120.1540">
    <property type="match status" value="1"/>
</dbReference>
<accession>O97019</accession>
<dbReference type="SMART" id="SM01361">
    <property type="entry name" value="A2M_recep"/>
    <property type="match status" value="1"/>
</dbReference>
<dbReference type="PANTHER" id="PTHR11412">
    <property type="entry name" value="MACROGLOBULIN / COMPLEMENT"/>
    <property type="match status" value="1"/>
</dbReference>
<dbReference type="Pfam" id="PF01835">
    <property type="entry name" value="MG2"/>
    <property type="match status" value="1"/>
</dbReference>
<dbReference type="CDD" id="cd03574">
    <property type="entry name" value="NTR_complement_C345C"/>
    <property type="match status" value="1"/>
</dbReference>
<feature type="signal peptide" evidence="5">
    <location>
        <begin position="1"/>
        <end position="17"/>
    </location>
</feature>
<keyword evidence="4" id="KW-1015">Disulfide bond</keyword>
<dbReference type="InterPro" id="IPR011625">
    <property type="entry name" value="A2M_N_BRD"/>
</dbReference>
<dbReference type="Gene3D" id="2.60.40.1940">
    <property type="match status" value="1"/>
</dbReference>
<evidence type="ECO:0000259" key="6">
    <source>
        <dbReference type="PROSITE" id="PS50189"/>
    </source>
</evidence>
<dbReference type="GO" id="GO:0004866">
    <property type="term" value="F:endopeptidase inhibitor activity"/>
    <property type="evidence" value="ECO:0007669"/>
    <property type="project" value="InterPro"/>
</dbReference>
<dbReference type="InterPro" id="IPR050473">
    <property type="entry name" value="A2M/Complement_sys"/>
</dbReference>
<dbReference type="SUPFAM" id="SSF50242">
    <property type="entry name" value="TIMP-like"/>
    <property type="match status" value="1"/>
</dbReference>
<dbReference type="Pfam" id="PF17791">
    <property type="entry name" value="MG3"/>
    <property type="match status" value="1"/>
</dbReference>
<dbReference type="Pfam" id="PF07677">
    <property type="entry name" value="A2M_recep"/>
    <property type="match status" value="1"/>
</dbReference>
<dbReference type="PROSITE" id="PS00477">
    <property type="entry name" value="ALPHA_2_MACROGLOBULIN"/>
    <property type="match status" value="1"/>
</dbReference>
<dbReference type="SMART" id="SM01419">
    <property type="entry name" value="Thiol-ester_cl"/>
    <property type="match status" value="1"/>
</dbReference>
<dbReference type="InterPro" id="IPR041555">
    <property type="entry name" value="MG3"/>
</dbReference>
<dbReference type="InterPro" id="IPR036595">
    <property type="entry name" value="A-macroglobulin_rcpt-bd_sf"/>
</dbReference>
<dbReference type="SUPFAM" id="SSF49410">
    <property type="entry name" value="Alpha-macroglobulin receptor domain"/>
    <property type="match status" value="1"/>
</dbReference>
<feature type="domain" description="NTR" evidence="6">
    <location>
        <begin position="1554"/>
        <end position="1710"/>
    </location>
</feature>
<dbReference type="InterPro" id="IPR018933">
    <property type="entry name" value="Netrin_module_non-TIMP"/>
</dbReference>
<keyword evidence="5" id="KW-0732">Signal</keyword>
<dbReference type="Gene3D" id="2.60.40.690">
    <property type="entry name" value="Alpha-macroglobulin, receptor-binding domain"/>
    <property type="match status" value="1"/>
</dbReference>
<dbReference type="CDD" id="cd00017">
    <property type="entry name" value="ANATO"/>
    <property type="match status" value="1"/>
</dbReference>
<dbReference type="Gene3D" id="2.40.50.120">
    <property type="match status" value="1"/>
</dbReference>
<dbReference type="CDD" id="cd02896">
    <property type="entry name" value="complement_C3_C4_C5"/>
    <property type="match status" value="1"/>
</dbReference>
<dbReference type="InterPro" id="IPR002890">
    <property type="entry name" value="MG2"/>
</dbReference>
<sequence>MISFHIYICILFFLTRAKLTVSCSYSLVLPKALRVDTENYAYIDFHNCPPIAKISTSLHSLPGIENTHSSDEKVDHPTIDPIKLTYVPKSKMMENRKKTTTPYKKALVVINYCFGVNCQFQNPAEKFTIPLNSTHGYVFMTTSRPAYRPGENVHISVAGLAQSFTAARGDLPLPDVTIKIKTPISLGRMSVQDTLKRMDNEPTGMLRHTYEIPEDPMTGVWWAEAVMNNEVMATTSFVIDKYVLPTFDVKIEMEQHFILPGQEIINGEIRAHYSYGEPVDGRYYLSCILKYGIVGTEKEFFKIPKSPFGEAIISGGKKKFSISTSKILEATNFQSLEDFIALDGKVIILATVTGRAQAVYESDMVDDIIFSRTPYIIDMSRSAKFFFPRKIYEIKAIIKDVVSGHPISGVPVTIKAGDAEAISKRSGDNGEIYHAVNLNSQRQQEHILISTNHDTYKLEEQSNITLSVDRYDAKTELGIQLKKQFVDVGDTVSVELRLGDVSPTDIRYYVVSRGEIVYAQTKEITENGDVAIDFEVTHKMVPFSRVVAYYFLNGEVTANSAWFDVTDQCLEEITIEPQSQTAKPGEDFKFTVSGPANAKIEFSAVDRAAYFVHNSSRLTRNTLWRKMEAYDTGCSRKGGKNAMSVFKEAGLLYQSANINNQDLHTDVCAPEGGARKKRAANPNRDFQLVAAAKVEKCRLDGQRLNLIHLTCEQRLAIISANMQHKDENLRNSCMTAFEEACVALENDFYTQESVSRSLSANDNANEFRLRKRSDFKESWISEEKKIGDDGTLVFRENAPDSITIYEIAAFGMSTVSSFCIAKPKEVKVHKNVFIQLYLPYSVRVREQAVIRFAVFNYGPQEIEVTVKVLHSKEICTNFISDDFRKLVVLTIPSRRSATSYFTILPVKIPKGGKSKIELKAEGDSSENSDWIEKMLLVEPPGQHNDSHGTFLLSPDVNGGVIDFEIDLATKNVLAGTIKCNLYFYGHIMGPNIEVELEGRLANLQNLINSPGGCGEQNMIRIAPVVYIHAYRSNLEAFTVTDAQRAQTLKYIQDGYAHELEYKTQVPQGWAFAVWANNPPSTWLNGFVSRVFASARKYWPGMEVDRICQSVAWLLTQQEPDGHFDEDDPVHHKEMDGQVTNDITMTAFICISLYESRSSCPELSTRIQEGVNSAMEYLKNHFDDAKNTPYTVAIVAYAFAIWEPHGQFAQKWNEQLVAMKIEDEKFVHWQGTRGRAADIETTAYGLLAEISLKKVTENNYRWTKQIANWLISQRNDRGGFISTQDTVVAIEALTKYMTMLETAFQKENVDLRVILSSTSQHSSWFENPEVVGITENDGMTRKTVEVPKDAIDKPIRARVDGTGEGSLSYRCTWRQYESADKCHFQVEVSVDEAQEEDMKVVKMTVSKNGTKAQMSIIDVVMLSGFEADKDSIAALNKDIAADGIFDRYELTNNAVKFYLGSIGEKEIKFAFKIKQVSVVSKIQPASVIVYDYYEPDIRCTKFYTVGDPNLKLRTICEDGGVLCKCAEGDCPVCRSQNDQLTNTQCSSHGNHEQICSDMCEDNIGCYNLHVETCKRDYVYIIKVESVEETEGSGYKIFKARIVEVIRSTSKHIDPKDDVTSFRIREDCYAESCKDPRFEEIARKKNNAVEAKFIEEGRHLLVYGSNPTVTEAKNEPVQYIYELDDNARLEIVPSGEKCSPEILECAPNDIRCNKKKAKLDKITKLCKINSTLIEAHLEGCDV</sequence>
<proteinExistence type="evidence at transcript level"/>
<dbReference type="GO" id="GO:0005615">
    <property type="term" value="C:extracellular space"/>
    <property type="evidence" value="ECO:0007669"/>
    <property type="project" value="InterPro"/>
</dbReference>
<evidence type="ECO:0000313" key="7">
    <source>
        <dbReference type="EMBL" id="BAA75069.1"/>
    </source>
</evidence>
<dbReference type="SMART" id="SM01360">
    <property type="entry name" value="A2M"/>
    <property type="match status" value="1"/>
</dbReference>
<evidence type="ECO:0000256" key="4">
    <source>
        <dbReference type="ARBA" id="ARBA00023157"/>
    </source>
</evidence>
<dbReference type="Gene3D" id="6.20.50.160">
    <property type="match status" value="1"/>
</dbReference>
<evidence type="ECO:0000256" key="5">
    <source>
        <dbReference type="SAM" id="SignalP"/>
    </source>
</evidence>
<comment type="subcellular location">
    <subcellularLocation>
        <location evidence="1">Secreted</location>
    </subcellularLocation>
</comment>
<dbReference type="Pfam" id="PF07703">
    <property type="entry name" value="A2M_BRD"/>
    <property type="match status" value="1"/>
</dbReference>
<organism evidence="7">
    <name type="scientific">Halocynthia roretzi</name>
    <name type="common">Sea squirt</name>
    <name type="synonym">Cynthia roretzi</name>
    <dbReference type="NCBI Taxonomy" id="7729"/>
    <lineage>
        <taxon>Eukaryota</taxon>
        <taxon>Metazoa</taxon>
        <taxon>Chordata</taxon>
        <taxon>Tunicata</taxon>
        <taxon>Ascidiacea</taxon>
        <taxon>Stolidobranchia</taxon>
        <taxon>Pyuridae</taxon>
        <taxon>Halocynthia</taxon>
    </lineage>
</organism>
<dbReference type="InterPro" id="IPR000020">
    <property type="entry name" value="Anaphylatoxin/fibulin"/>
</dbReference>
<dbReference type="EMBL" id="AB006964">
    <property type="protein sequence ID" value="BAA75069.1"/>
    <property type="molecule type" value="mRNA"/>
</dbReference>
<dbReference type="InterPro" id="IPR001134">
    <property type="entry name" value="Netrin_domain"/>
</dbReference>
<dbReference type="Gene3D" id="2.60.40.10">
    <property type="entry name" value="Immunoglobulins"/>
    <property type="match status" value="2"/>
</dbReference>
<dbReference type="SUPFAM" id="SSF48239">
    <property type="entry name" value="Terpenoid cyclases/Protein prenyltransferases"/>
    <property type="match status" value="1"/>
</dbReference>
<feature type="chain" id="PRO_5004160842" evidence="5">
    <location>
        <begin position="18"/>
        <end position="1740"/>
    </location>
</feature>
<evidence type="ECO:0000256" key="2">
    <source>
        <dbReference type="ARBA" id="ARBA00022525"/>
    </source>
</evidence>
<name>O97019_HALRO</name>
<dbReference type="Pfam" id="PF07678">
    <property type="entry name" value="TED_complement"/>
    <property type="match status" value="1"/>
</dbReference>
<evidence type="ECO:0000256" key="3">
    <source>
        <dbReference type="ARBA" id="ARBA00022966"/>
    </source>
</evidence>
<dbReference type="InterPro" id="IPR008993">
    <property type="entry name" value="TIMP-like_OB-fold"/>
</dbReference>
<dbReference type="InterPro" id="IPR019742">
    <property type="entry name" value="MacrogloblnA2_CS"/>
</dbReference>
<dbReference type="PANTHER" id="PTHR11412:SF166">
    <property type="entry name" value="NTR DOMAIN-CONTAINING PROTEIN"/>
    <property type="match status" value="1"/>
</dbReference>
<dbReference type="Gene3D" id="2.20.130.20">
    <property type="match status" value="1"/>
</dbReference>
<dbReference type="InterPro" id="IPR013783">
    <property type="entry name" value="Ig-like_fold"/>
</dbReference>
<dbReference type="Pfam" id="PF00207">
    <property type="entry name" value="A2M"/>
    <property type="match status" value="1"/>
</dbReference>
<dbReference type="InterPro" id="IPR009048">
    <property type="entry name" value="A-macroglobulin_rcpt-bd"/>
</dbReference>
<dbReference type="InterPro" id="IPR001599">
    <property type="entry name" value="Macroglobln_a2"/>
</dbReference>